<evidence type="ECO:0000256" key="1">
    <source>
        <dbReference type="ARBA" id="ARBA00001933"/>
    </source>
</evidence>
<protein>
    <submittedName>
        <fullName evidence="6">Aminotransferase class I/II-fold pyridoxal phosphate-dependent enzyme</fullName>
    </submittedName>
</protein>
<dbReference type="InterPro" id="IPR016181">
    <property type="entry name" value="Acyl_CoA_acyltransferase"/>
</dbReference>
<dbReference type="InterPro" id="IPR050087">
    <property type="entry name" value="AON_synthase_class-II"/>
</dbReference>
<keyword evidence="7" id="KW-1185">Reference proteome</keyword>
<dbReference type="Pfam" id="PF00155">
    <property type="entry name" value="Aminotran_1_2"/>
    <property type="match status" value="1"/>
</dbReference>
<evidence type="ECO:0000256" key="3">
    <source>
        <dbReference type="ARBA" id="ARBA00022679"/>
    </source>
</evidence>
<comment type="cofactor">
    <cofactor evidence="1">
        <name>pyridoxal 5'-phosphate</name>
        <dbReference type="ChEBI" id="CHEBI:597326"/>
    </cofactor>
</comment>
<sequence length="797" mass="91098">MAKINHNNTYDTIDRVIENAKNKQTIHLYAEDEILKGDSLCINGKKLWHFATTGYLGLEQDIRIKQAAAEAIFKYGTQFPLSKTYISHPLYRTLEQKIELIYEEPVIIAKNSTLAHMAVIPQAISDNDVVILDHQVHWSVQTACQILKTRGVPVLLIRHNNMEQLEDYLVKYKDKHQKIWYMADGIYSMYGDHAPIDKLKQLIKKYPCLHIYFDDVHGMSWIGERGAGFVKSHWSKIPENMVLISTLSKTFGASGATIICGDKELQQKIKNFGGPLTFSAQLEPSAVAAAIASADIHLSGEIDKHQKELNEKINLFKKLLRSYNLPLIAYTNTPVFYLGTALPETAYSLVNRLQNKGFFVNPGIYPAVPLKNAGIRITISNHNQMAQIEELAAVLNTEFPLALKETNNTIEYINKAFGLSTRSVTLSDSNLKVSTFKSIKEIDKTIWNSLLGKDNALDYEGMLFVESYFGNLDKKNPNCMDFGYIKIESQKGQILALASVSMALWKEDMLSNVLVSEKLEEIRKKDPFFLVNKTLSTGSTFTEGNHMYMDANYKNQRALKDVLLYALEQEFSLKEASKMVLRDFLKGDTLGNYFLDKGYLIIEMPQTAIFEAFDFTASDDFENVLTKRSKRHFKNDILPYIDTYEIKIKEQLSDSELQKAYELFLNVKENNLAINNFTYAFGLFEAMNKNNNWSFLQALDPLNHEMVGVVFCYKNGTNNSFNPILIGMSDSDQHRLILYRQLLFQTILYAKKENFEKIYFGVSAIFEKRKLGAKVYDKEAYVQLIDHYATDFLESFK</sequence>
<reference evidence="6 7" key="1">
    <citation type="submission" date="2018-11" db="EMBL/GenBank/DDBJ databases">
        <title>Flavobacterium sp. nov., YIM 102701-2 draft genome.</title>
        <authorList>
            <person name="Li G."/>
            <person name="Jiang Y."/>
        </authorList>
    </citation>
    <scope>NUCLEOTIDE SEQUENCE [LARGE SCALE GENOMIC DNA]</scope>
    <source>
        <strain evidence="6 7">YIM 102701-2</strain>
    </source>
</reference>
<evidence type="ECO:0000256" key="4">
    <source>
        <dbReference type="ARBA" id="ARBA00022898"/>
    </source>
</evidence>
<dbReference type="Gene3D" id="3.40.640.10">
    <property type="entry name" value="Type I PLP-dependent aspartate aminotransferase-like (Major domain)"/>
    <property type="match status" value="1"/>
</dbReference>
<keyword evidence="6" id="KW-0032">Aminotransferase</keyword>
<evidence type="ECO:0000256" key="2">
    <source>
        <dbReference type="ARBA" id="ARBA00010008"/>
    </source>
</evidence>
<dbReference type="SUPFAM" id="SSF55729">
    <property type="entry name" value="Acyl-CoA N-acyltransferases (Nat)"/>
    <property type="match status" value="1"/>
</dbReference>
<keyword evidence="4" id="KW-0663">Pyridoxal phosphate</keyword>
<dbReference type="EMBL" id="RQVQ01000028">
    <property type="protein sequence ID" value="RRJ89427.1"/>
    <property type="molecule type" value="Genomic_DNA"/>
</dbReference>
<dbReference type="InterPro" id="IPR015421">
    <property type="entry name" value="PyrdxlP-dep_Trfase_major"/>
</dbReference>
<dbReference type="PANTHER" id="PTHR13693:SF77">
    <property type="entry name" value="8-AMINO-7-OXONONANOATE SYNTHASE"/>
    <property type="match status" value="1"/>
</dbReference>
<comment type="caution">
    <text evidence="6">The sequence shown here is derived from an EMBL/GenBank/DDBJ whole genome shotgun (WGS) entry which is preliminary data.</text>
</comment>
<dbReference type="PANTHER" id="PTHR13693">
    <property type="entry name" value="CLASS II AMINOTRANSFERASE/8-AMINO-7-OXONONANOATE SYNTHASE"/>
    <property type="match status" value="1"/>
</dbReference>
<evidence type="ECO:0000313" key="7">
    <source>
        <dbReference type="Proteomes" id="UP000275719"/>
    </source>
</evidence>
<dbReference type="SUPFAM" id="SSF53383">
    <property type="entry name" value="PLP-dependent transferases"/>
    <property type="match status" value="1"/>
</dbReference>
<dbReference type="InterPro" id="IPR004839">
    <property type="entry name" value="Aminotransferase_I/II_large"/>
</dbReference>
<dbReference type="Gene3D" id="3.90.1150.10">
    <property type="entry name" value="Aspartate Aminotransferase, domain 1"/>
    <property type="match status" value="1"/>
</dbReference>
<evidence type="ECO:0000313" key="6">
    <source>
        <dbReference type="EMBL" id="RRJ89427.1"/>
    </source>
</evidence>
<dbReference type="GO" id="GO:0008483">
    <property type="term" value="F:transaminase activity"/>
    <property type="evidence" value="ECO:0007669"/>
    <property type="project" value="UniProtKB-KW"/>
</dbReference>
<dbReference type="OrthoDB" id="9807157at2"/>
<evidence type="ECO:0000259" key="5">
    <source>
        <dbReference type="Pfam" id="PF00155"/>
    </source>
</evidence>
<proteinExistence type="inferred from homology"/>
<dbReference type="RefSeq" id="WP_125019598.1">
    <property type="nucleotide sequence ID" value="NZ_RQVQ01000028.1"/>
</dbReference>
<feature type="domain" description="Aminotransferase class I/classII large" evidence="5">
    <location>
        <begin position="107"/>
        <end position="393"/>
    </location>
</feature>
<dbReference type="GO" id="GO:0030170">
    <property type="term" value="F:pyridoxal phosphate binding"/>
    <property type="evidence" value="ECO:0007669"/>
    <property type="project" value="InterPro"/>
</dbReference>
<dbReference type="AlphaFoldDB" id="A0A3P3W4R8"/>
<comment type="similarity">
    <text evidence="2">Belongs to the class-II pyridoxal-phosphate-dependent aminotransferase family. BioF subfamily.</text>
</comment>
<dbReference type="InterPro" id="IPR015422">
    <property type="entry name" value="PyrdxlP-dep_Trfase_small"/>
</dbReference>
<gene>
    <name evidence="6" type="ORF">EG240_11810</name>
</gene>
<organism evidence="6 7">
    <name type="scientific">Paenimyroides tangerinum</name>
    <dbReference type="NCBI Taxonomy" id="2488728"/>
    <lineage>
        <taxon>Bacteria</taxon>
        <taxon>Pseudomonadati</taxon>
        <taxon>Bacteroidota</taxon>
        <taxon>Flavobacteriia</taxon>
        <taxon>Flavobacteriales</taxon>
        <taxon>Flavobacteriaceae</taxon>
        <taxon>Paenimyroides</taxon>
    </lineage>
</organism>
<dbReference type="Proteomes" id="UP000275719">
    <property type="component" value="Unassembled WGS sequence"/>
</dbReference>
<name>A0A3P3W4R8_9FLAO</name>
<dbReference type="InterPro" id="IPR015424">
    <property type="entry name" value="PyrdxlP-dep_Trfase"/>
</dbReference>
<keyword evidence="3 6" id="KW-0808">Transferase</keyword>
<accession>A0A3P3W4R8</accession>